<accession>A0A1L9PLR9</accession>
<dbReference type="AlphaFoldDB" id="A0A1L9PLR9"/>
<keyword evidence="2" id="KW-1185">Reference proteome</keyword>
<sequence length="266" mass="29192">MWRRRASVRLGTEQDLARAGHALHCASPIAADQRCVTGLLDGPFRENSGSSTTLVDGVNYANRRVFYLESRPDRLPRSISEAAQTCLNIHDPNSRDVAPFAILTISATLPGIGFILCVFESSNCFKECPMLSLVPPGNPGYIELAFKRDPCLSHGKCTPGPRARSILVLEPSNLRVFPVVWNGPTRLLHVGNLIRGPASVSVQEQKRALCPSPVILSVILSVVPSVALRSQFPIWIRDALEFSVLHADRVVMSGTRKSTYGYNYVK</sequence>
<gene>
    <name evidence="1" type="ORF">ASPVEDRAFT_29035</name>
</gene>
<evidence type="ECO:0000313" key="2">
    <source>
        <dbReference type="Proteomes" id="UP000184073"/>
    </source>
</evidence>
<organism evidence="1 2">
    <name type="scientific">Aspergillus versicolor CBS 583.65</name>
    <dbReference type="NCBI Taxonomy" id="1036611"/>
    <lineage>
        <taxon>Eukaryota</taxon>
        <taxon>Fungi</taxon>
        <taxon>Dikarya</taxon>
        <taxon>Ascomycota</taxon>
        <taxon>Pezizomycotina</taxon>
        <taxon>Eurotiomycetes</taxon>
        <taxon>Eurotiomycetidae</taxon>
        <taxon>Eurotiales</taxon>
        <taxon>Aspergillaceae</taxon>
        <taxon>Aspergillus</taxon>
        <taxon>Aspergillus subgen. Nidulantes</taxon>
    </lineage>
</organism>
<dbReference type="Proteomes" id="UP000184073">
    <property type="component" value="Unassembled WGS sequence"/>
</dbReference>
<dbReference type="GeneID" id="63725694"/>
<dbReference type="VEuPathDB" id="FungiDB:ASPVEDRAFT_29035"/>
<proteinExistence type="predicted"/>
<protein>
    <submittedName>
        <fullName evidence="1">Uncharacterized protein</fullName>
    </submittedName>
</protein>
<dbReference type="RefSeq" id="XP_040668213.1">
    <property type="nucleotide sequence ID" value="XM_040810183.1"/>
</dbReference>
<dbReference type="EMBL" id="KV878129">
    <property type="protein sequence ID" value="OJJ02451.1"/>
    <property type="molecule type" value="Genomic_DNA"/>
</dbReference>
<reference evidence="2" key="1">
    <citation type="journal article" date="2017" name="Genome Biol.">
        <title>Comparative genomics reveals high biological diversity and specific adaptations in the industrially and medically important fungal genus Aspergillus.</title>
        <authorList>
            <person name="de Vries R.P."/>
            <person name="Riley R."/>
            <person name="Wiebenga A."/>
            <person name="Aguilar-Osorio G."/>
            <person name="Amillis S."/>
            <person name="Uchima C.A."/>
            <person name="Anderluh G."/>
            <person name="Asadollahi M."/>
            <person name="Askin M."/>
            <person name="Barry K."/>
            <person name="Battaglia E."/>
            <person name="Bayram O."/>
            <person name="Benocci T."/>
            <person name="Braus-Stromeyer S.A."/>
            <person name="Caldana C."/>
            <person name="Canovas D."/>
            <person name="Cerqueira G.C."/>
            <person name="Chen F."/>
            <person name="Chen W."/>
            <person name="Choi C."/>
            <person name="Clum A."/>
            <person name="Dos Santos R.A."/>
            <person name="Damasio A.R."/>
            <person name="Diallinas G."/>
            <person name="Emri T."/>
            <person name="Fekete E."/>
            <person name="Flipphi M."/>
            <person name="Freyberg S."/>
            <person name="Gallo A."/>
            <person name="Gournas C."/>
            <person name="Habgood R."/>
            <person name="Hainaut M."/>
            <person name="Harispe M.L."/>
            <person name="Henrissat B."/>
            <person name="Hilden K.S."/>
            <person name="Hope R."/>
            <person name="Hossain A."/>
            <person name="Karabika E."/>
            <person name="Karaffa L."/>
            <person name="Karanyi Z."/>
            <person name="Krasevec N."/>
            <person name="Kuo A."/>
            <person name="Kusch H."/>
            <person name="LaButti K."/>
            <person name="Lagendijk E.L."/>
            <person name="Lapidus A."/>
            <person name="Levasseur A."/>
            <person name="Lindquist E."/>
            <person name="Lipzen A."/>
            <person name="Logrieco A.F."/>
            <person name="MacCabe A."/>
            <person name="Maekelae M.R."/>
            <person name="Malavazi I."/>
            <person name="Melin P."/>
            <person name="Meyer V."/>
            <person name="Mielnichuk N."/>
            <person name="Miskei M."/>
            <person name="Molnar A.P."/>
            <person name="Mule G."/>
            <person name="Ngan C.Y."/>
            <person name="Orejas M."/>
            <person name="Orosz E."/>
            <person name="Ouedraogo J.P."/>
            <person name="Overkamp K.M."/>
            <person name="Park H.-S."/>
            <person name="Perrone G."/>
            <person name="Piumi F."/>
            <person name="Punt P.J."/>
            <person name="Ram A.F."/>
            <person name="Ramon A."/>
            <person name="Rauscher S."/>
            <person name="Record E."/>
            <person name="Riano-Pachon D.M."/>
            <person name="Robert V."/>
            <person name="Roehrig J."/>
            <person name="Ruller R."/>
            <person name="Salamov A."/>
            <person name="Salih N.S."/>
            <person name="Samson R.A."/>
            <person name="Sandor E."/>
            <person name="Sanguinetti M."/>
            <person name="Schuetze T."/>
            <person name="Sepcic K."/>
            <person name="Shelest E."/>
            <person name="Sherlock G."/>
            <person name="Sophianopoulou V."/>
            <person name="Squina F.M."/>
            <person name="Sun H."/>
            <person name="Susca A."/>
            <person name="Todd R.B."/>
            <person name="Tsang A."/>
            <person name="Unkles S.E."/>
            <person name="van de Wiele N."/>
            <person name="van Rossen-Uffink D."/>
            <person name="Oliveira J.V."/>
            <person name="Vesth T.C."/>
            <person name="Visser J."/>
            <person name="Yu J.-H."/>
            <person name="Zhou M."/>
            <person name="Andersen M.R."/>
            <person name="Archer D.B."/>
            <person name="Baker S.E."/>
            <person name="Benoit I."/>
            <person name="Brakhage A.A."/>
            <person name="Braus G.H."/>
            <person name="Fischer R."/>
            <person name="Frisvad J.C."/>
            <person name="Goldman G.H."/>
            <person name="Houbraken J."/>
            <person name="Oakley B."/>
            <person name="Pocsi I."/>
            <person name="Scazzocchio C."/>
            <person name="Seiboth B."/>
            <person name="vanKuyk P.A."/>
            <person name="Wortman J."/>
            <person name="Dyer P.S."/>
            <person name="Grigoriev I.V."/>
        </authorList>
    </citation>
    <scope>NUCLEOTIDE SEQUENCE [LARGE SCALE GENOMIC DNA]</scope>
    <source>
        <strain evidence="2">CBS 583.65</strain>
    </source>
</reference>
<name>A0A1L9PLR9_ASPVE</name>
<evidence type="ECO:0000313" key="1">
    <source>
        <dbReference type="EMBL" id="OJJ02451.1"/>
    </source>
</evidence>